<keyword evidence="2" id="KW-0547">Nucleotide-binding</keyword>
<feature type="domain" description="Protein kinase" evidence="7">
    <location>
        <begin position="1714"/>
        <end position="2021"/>
    </location>
</feature>
<feature type="region of interest" description="Disordered" evidence="6">
    <location>
        <begin position="1497"/>
        <end position="1601"/>
    </location>
</feature>
<feature type="region of interest" description="Disordered" evidence="6">
    <location>
        <begin position="64"/>
        <end position="177"/>
    </location>
</feature>
<dbReference type="InterPro" id="IPR000095">
    <property type="entry name" value="CRIB_dom"/>
</dbReference>
<evidence type="ECO:0000259" key="8">
    <source>
        <dbReference type="PROSITE" id="PS50108"/>
    </source>
</evidence>
<evidence type="ECO:0000259" key="7">
    <source>
        <dbReference type="PROSITE" id="PS50011"/>
    </source>
</evidence>
<feature type="compositionally biased region" description="Acidic residues" evidence="6">
    <location>
        <begin position="769"/>
        <end position="783"/>
    </location>
</feature>
<proteinExistence type="inferred from homology"/>
<dbReference type="Gene3D" id="3.90.810.10">
    <property type="entry name" value="CRIB domain"/>
    <property type="match status" value="1"/>
</dbReference>
<feature type="region of interest" description="Disordered" evidence="6">
    <location>
        <begin position="1368"/>
        <end position="1423"/>
    </location>
</feature>
<dbReference type="Proteomes" id="UP000521872">
    <property type="component" value="Unassembled WGS sequence"/>
</dbReference>
<feature type="compositionally biased region" description="Polar residues" evidence="6">
    <location>
        <begin position="437"/>
        <end position="476"/>
    </location>
</feature>
<dbReference type="EMBL" id="JAACJL010000057">
    <property type="protein sequence ID" value="KAF4611650.1"/>
    <property type="molecule type" value="Genomic_DNA"/>
</dbReference>
<feature type="compositionally biased region" description="Acidic residues" evidence="6">
    <location>
        <begin position="1390"/>
        <end position="1407"/>
    </location>
</feature>
<feature type="compositionally biased region" description="Pro residues" evidence="6">
    <location>
        <begin position="1103"/>
        <end position="1118"/>
    </location>
</feature>
<dbReference type="PROSITE" id="PS50108">
    <property type="entry name" value="CRIB"/>
    <property type="match status" value="1"/>
</dbReference>
<feature type="compositionally biased region" description="Polar residues" evidence="6">
    <location>
        <begin position="805"/>
        <end position="818"/>
    </location>
</feature>
<protein>
    <submittedName>
        <fullName evidence="9">Uncharacterized protein</fullName>
    </submittedName>
</protein>
<name>A0A8H4QJ24_9AGAR</name>
<feature type="region of interest" description="Disordered" evidence="6">
    <location>
        <begin position="1148"/>
        <end position="1261"/>
    </location>
</feature>
<comment type="catalytic activity">
    <reaction evidence="5">
        <text>L-seryl-[protein] + ATP = O-phospho-L-seryl-[protein] + ADP + H(+)</text>
        <dbReference type="Rhea" id="RHEA:17989"/>
        <dbReference type="Rhea" id="RHEA-COMP:9863"/>
        <dbReference type="Rhea" id="RHEA-COMP:11604"/>
        <dbReference type="ChEBI" id="CHEBI:15378"/>
        <dbReference type="ChEBI" id="CHEBI:29999"/>
        <dbReference type="ChEBI" id="CHEBI:30616"/>
        <dbReference type="ChEBI" id="CHEBI:83421"/>
        <dbReference type="ChEBI" id="CHEBI:456216"/>
        <dbReference type="EC" id="2.7.11.1"/>
    </reaction>
</comment>
<evidence type="ECO:0000256" key="2">
    <source>
        <dbReference type="ARBA" id="ARBA00022741"/>
    </source>
</evidence>
<comment type="caution">
    <text evidence="9">The sequence shown here is derived from an EMBL/GenBank/DDBJ whole genome shotgun (WGS) entry which is preliminary data.</text>
</comment>
<reference evidence="9 10" key="1">
    <citation type="submission" date="2019-12" db="EMBL/GenBank/DDBJ databases">
        <authorList>
            <person name="Floudas D."/>
            <person name="Bentzer J."/>
            <person name="Ahren D."/>
            <person name="Johansson T."/>
            <person name="Persson P."/>
            <person name="Tunlid A."/>
        </authorList>
    </citation>
    <scope>NUCLEOTIDE SEQUENCE [LARGE SCALE GENOMIC DNA]</scope>
    <source>
        <strain evidence="9 10">CBS 102.39</strain>
    </source>
</reference>
<dbReference type="SMART" id="SM00219">
    <property type="entry name" value="TyrKc"/>
    <property type="match status" value="1"/>
</dbReference>
<dbReference type="InterPro" id="IPR011009">
    <property type="entry name" value="Kinase-like_dom_sf"/>
</dbReference>
<dbReference type="SMART" id="SM00285">
    <property type="entry name" value="PBD"/>
    <property type="match status" value="1"/>
</dbReference>
<dbReference type="InterPro" id="IPR051931">
    <property type="entry name" value="PAK3-like"/>
</dbReference>
<dbReference type="InterPro" id="IPR020635">
    <property type="entry name" value="Tyr_kinase_cat_dom"/>
</dbReference>
<dbReference type="InterPro" id="IPR036936">
    <property type="entry name" value="CRIB_dom_sf"/>
</dbReference>
<feature type="compositionally biased region" description="Low complexity" evidence="6">
    <location>
        <begin position="1531"/>
        <end position="1544"/>
    </location>
</feature>
<feature type="region of interest" description="Disordered" evidence="6">
    <location>
        <begin position="1296"/>
        <end position="1317"/>
    </location>
</feature>
<feature type="compositionally biased region" description="Low complexity" evidence="6">
    <location>
        <begin position="710"/>
        <end position="721"/>
    </location>
</feature>
<dbReference type="Pfam" id="PF00069">
    <property type="entry name" value="Pkinase"/>
    <property type="match status" value="1"/>
</dbReference>
<feature type="compositionally biased region" description="Acidic residues" evidence="6">
    <location>
        <begin position="164"/>
        <end position="176"/>
    </location>
</feature>
<feature type="compositionally biased region" description="Low complexity" evidence="6">
    <location>
        <begin position="95"/>
        <end position="126"/>
    </location>
</feature>
<gene>
    <name evidence="9" type="ORF">D9613_003823</name>
</gene>
<feature type="compositionally biased region" description="Pro residues" evidence="6">
    <location>
        <begin position="1074"/>
        <end position="1096"/>
    </location>
</feature>
<dbReference type="PANTHER" id="PTHR45832">
    <property type="entry name" value="SERINE/THREONINE-PROTEIN KINASE SAMKA-RELATED-RELATED"/>
    <property type="match status" value="1"/>
</dbReference>
<feature type="compositionally biased region" description="Low complexity" evidence="6">
    <location>
        <begin position="377"/>
        <end position="388"/>
    </location>
</feature>
<feature type="compositionally biased region" description="Basic and acidic residues" evidence="6">
    <location>
        <begin position="1450"/>
        <end position="1462"/>
    </location>
</feature>
<feature type="compositionally biased region" description="Low complexity" evidence="6">
    <location>
        <begin position="1247"/>
        <end position="1261"/>
    </location>
</feature>
<evidence type="ECO:0000256" key="1">
    <source>
        <dbReference type="ARBA" id="ARBA00008874"/>
    </source>
</evidence>
<feature type="compositionally biased region" description="Polar residues" evidence="6">
    <location>
        <begin position="84"/>
        <end position="94"/>
    </location>
</feature>
<feature type="region of interest" description="Disordered" evidence="6">
    <location>
        <begin position="1445"/>
        <end position="1469"/>
    </location>
</feature>
<dbReference type="PROSITE" id="PS50011">
    <property type="entry name" value="PROTEIN_KINASE_DOM"/>
    <property type="match status" value="1"/>
</dbReference>
<feature type="compositionally biased region" description="Low complexity" evidence="6">
    <location>
        <begin position="864"/>
        <end position="888"/>
    </location>
</feature>
<feature type="compositionally biased region" description="Polar residues" evidence="6">
    <location>
        <begin position="396"/>
        <end position="410"/>
    </location>
</feature>
<feature type="compositionally biased region" description="Polar residues" evidence="6">
    <location>
        <begin position="838"/>
        <end position="856"/>
    </location>
</feature>
<dbReference type="Gene3D" id="1.10.510.10">
    <property type="entry name" value="Transferase(Phosphotransferase) domain 1"/>
    <property type="match status" value="1"/>
</dbReference>
<feature type="compositionally biased region" description="Low complexity" evidence="6">
    <location>
        <begin position="573"/>
        <end position="600"/>
    </location>
</feature>
<feature type="region of interest" description="Disordered" evidence="6">
    <location>
        <begin position="510"/>
        <end position="1119"/>
    </location>
</feature>
<feature type="compositionally biased region" description="Low complexity" evidence="6">
    <location>
        <begin position="1148"/>
        <end position="1164"/>
    </location>
</feature>
<feature type="domain" description="CRIB" evidence="8">
    <location>
        <begin position="177"/>
        <end position="190"/>
    </location>
</feature>
<evidence type="ECO:0000313" key="10">
    <source>
        <dbReference type="Proteomes" id="UP000521872"/>
    </source>
</evidence>
<feature type="region of interest" description="Disordered" evidence="6">
    <location>
        <begin position="233"/>
        <end position="498"/>
    </location>
</feature>
<feature type="compositionally biased region" description="Pro residues" evidence="6">
    <location>
        <begin position="16"/>
        <end position="25"/>
    </location>
</feature>
<comment type="catalytic activity">
    <reaction evidence="4">
        <text>L-threonyl-[protein] + ATP = O-phospho-L-threonyl-[protein] + ADP + H(+)</text>
        <dbReference type="Rhea" id="RHEA:46608"/>
        <dbReference type="Rhea" id="RHEA-COMP:11060"/>
        <dbReference type="Rhea" id="RHEA-COMP:11605"/>
        <dbReference type="ChEBI" id="CHEBI:15378"/>
        <dbReference type="ChEBI" id="CHEBI:30013"/>
        <dbReference type="ChEBI" id="CHEBI:30616"/>
        <dbReference type="ChEBI" id="CHEBI:61977"/>
        <dbReference type="ChEBI" id="CHEBI:456216"/>
        <dbReference type="EC" id="2.7.11.1"/>
    </reaction>
</comment>
<dbReference type="InterPro" id="IPR000719">
    <property type="entry name" value="Prot_kinase_dom"/>
</dbReference>
<feature type="compositionally biased region" description="Basic and acidic residues" evidence="6">
    <location>
        <begin position="1003"/>
        <end position="1018"/>
    </location>
</feature>
<dbReference type="GO" id="GO:0004674">
    <property type="term" value="F:protein serine/threonine kinase activity"/>
    <property type="evidence" value="ECO:0007669"/>
    <property type="project" value="UniProtKB-EC"/>
</dbReference>
<feature type="compositionally biased region" description="Basic residues" evidence="6">
    <location>
        <begin position="950"/>
        <end position="959"/>
    </location>
</feature>
<keyword evidence="10" id="KW-1185">Reference proteome</keyword>
<comment type="similarity">
    <text evidence="1">Belongs to the protein kinase superfamily. STE Ser/Thr protein kinase family. STE20 subfamily.</text>
</comment>
<feature type="compositionally biased region" description="Polar residues" evidence="6">
    <location>
        <begin position="601"/>
        <end position="612"/>
    </location>
</feature>
<evidence type="ECO:0000256" key="6">
    <source>
        <dbReference type="SAM" id="MobiDB-lite"/>
    </source>
</evidence>
<evidence type="ECO:0000256" key="4">
    <source>
        <dbReference type="ARBA" id="ARBA00047899"/>
    </source>
</evidence>
<evidence type="ECO:0000313" key="9">
    <source>
        <dbReference type="EMBL" id="KAF4611650.1"/>
    </source>
</evidence>
<dbReference type="PANTHER" id="PTHR45832:SF22">
    <property type="entry name" value="SERINE_THREONINE-PROTEIN KINASE SAMKA-RELATED"/>
    <property type="match status" value="1"/>
</dbReference>
<feature type="compositionally biased region" description="Low complexity" evidence="6">
    <location>
        <begin position="252"/>
        <end position="265"/>
    </location>
</feature>
<keyword evidence="3" id="KW-0067">ATP-binding</keyword>
<feature type="compositionally biased region" description="Polar residues" evidence="6">
    <location>
        <begin position="1175"/>
        <end position="1190"/>
    </location>
</feature>
<feature type="compositionally biased region" description="Pro residues" evidence="6">
    <location>
        <begin position="1056"/>
        <end position="1066"/>
    </location>
</feature>
<evidence type="ECO:0000256" key="5">
    <source>
        <dbReference type="ARBA" id="ARBA00048679"/>
    </source>
</evidence>
<dbReference type="SUPFAM" id="SSF56112">
    <property type="entry name" value="Protein kinase-like (PK-like)"/>
    <property type="match status" value="1"/>
</dbReference>
<evidence type="ECO:0000256" key="3">
    <source>
        <dbReference type="ARBA" id="ARBA00022840"/>
    </source>
</evidence>
<feature type="compositionally biased region" description="Low complexity" evidence="6">
    <location>
        <begin position="622"/>
        <end position="666"/>
    </location>
</feature>
<feature type="compositionally biased region" description="Low complexity" evidence="6">
    <location>
        <begin position="511"/>
        <end position="520"/>
    </location>
</feature>
<accession>A0A8H4QJ24</accession>
<feature type="compositionally biased region" description="Basic and acidic residues" evidence="6">
    <location>
        <begin position="693"/>
        <end position="709"/>
    </location>
</feature>
<feature type="compositionally biased region" description="Low complexity" evidence="6">
    <location>
        <begin position="1193"/>
        <end position="1238"/>
    </location>
</feature>
<feature type="region of interest" description="Disordered" evidence="6">
    <location>
        <begin position="1"/>
        <end position="27"/>
    </location>
</feature>
<feature type="compositionally biased region" description="Low complexity" evidence="6">
    <location>
        <begin position="288"/>
        <end position="298"/>
    </location>
</feature>
<dbReference type="GO" id="GO:0004713">
    <property type="term" value="F:protein tyrosine kinase activity"/>
    <property type="evidence" value="ECO:0007669"/>
    <property type="project" value="InterPro"/>
</dbReference>
<dbReference type="GO" id="GO:0005524">
    <property type="term" value="F:ATP binding"/>
    <property type="evidence" value="ECO:0007669"/>
    <property type="project" value="UniProtKB-KW"/>
</dbReference>
<organism evidence="9 10">
    <name type="scientific">Agrocybe pediades</name>
    <dbReference type="NCBI Taxonomy" id="84607"/>
    <lineage>
        <taxon>Eukaryota</taxon>
        <taxon>Fungi</taxon>
        <taxon>Dikarya</taxon>
        <taxon>Basidiomycota</taxon>
        <taxon>Agaricomycotina</taxon>
        <taxon>Agaricomycetes</taxon>
        <taxon>Agaricomycetidae</taxon>
        <taxon>Agaricales</taxon>
        <taxon>Agaricineae</taxon>
        <taxon>Strophariaceae</taxon>
        <taxon>Agrocybe</taxon>
    </lineage>
</organism>
<feature type="compositionally biased region" description="Low complexity" evidence="6">
    <location>
        <begin position="307"/>
        <end position="316"/>
    </location>
</feature>
<feature type="compositionally biased region" description="Low complexity" evidence="6">
    <location>
        <begin position="963"/>
        <end position="989"/>
    </location>
</feature>
<feature type="compositionally biased region" description="Polar residues" evidence="6">
    <location>
        <begin position="1505"/>
        <end position="1516"/>
    </location>
</feature>
<sequence>MASNPFRPFKFSNNDPKPPPPPPKDPVYLQLRAASSRVSLQPTIDSPLSPSIQYAIRRANSPAMNSSADFLSPGPSHLPPPPSIAQQDSQLYNNATGSSSKASLATSTTPAAGVSSGSGSNQSNSGRHMSAATKKEKALAFLKFPKRSPRSPPAMNDKMPIGSNDDEPPPPQEDDGISLPWNFQHNIHVDEGYVGLPPSWSTSLASAGFSPEEIAAIHARRLAGMRSPPSMSYLYNERPASPAGTAFGHDLPQPQAQASTSQQVVPTPSHIQPAPRTTSLPRLLVPGSESSSSAPSSSQKPILHTISTNSNASTSSGLNLKPNPNFNGTPVTTTPVRRVPPPKRKPPTPYDEGGGASADGMDTIRGRSPLGHRQNELSTSTSRSGSLSSHEDAADPNQTADSFAGLNNSVAYRYNPPSPPPPMPANTTYRHPYANPANINTSYSSQNLSNAVNSNGHSRNQSRAQSRAQSRTGVSRSDNEGGGSSLGHEMTEEWDDDEELPDALKTLRLGSESTVTSSSSPGGAMSLAGGTSKFRVVNGNSGGAKGPSRRRKEDEESMLEIEDERKPKQSLWNKGNKSKAQANASASSSGHGHSNSLSHSTPNLALSSSDHASSVAPPHTEGSTSSHPGSSAPHAASSSGHNTSGASAAFTAAAASASSSIAHASSVVARQSSNLVGAMREGVGRMRSGKGAGGDKEGREKEKEAKEPGKWGISIGSISIGKKGKGKDQGSKGKKSKKPGKKEAGAGIDGGAAGKTDGEDSDASSTFSSDEEFASLPVEGEDLETAKGGNAPIWPIYSRPRAGTDASQNNPYNASQYSLGAGMGVLSPNEGRGKHMPSASQSSSNLMHGECSNGQDQPLRGTASQSSLRSKLGKSKSSTSIGNTSSNGGAYGQMNRSAGSLHSLGAPGRGHHRTGSSTSLESIPEGDQASPERERPPMPDDAVGIVARNSMKKKDKRRTMGAPPRLSLLPDSTDLSSWSESLLSGISLSGDGGLGLSFGLDSDAEKEKEKEKEREKIESPGTAVVGTARPWERNPAPVSGPSKPPVVASVAKTPPISTPLVPPPTVVPVRATNTPPPPAVTAPIPPLPTTTTPPPTRIRKPGQPLPISKPPPSRPIPPIIIANPNGISAIAANNLRIERSKILAATTGMSTNSSNSGTSSGRNSPALAGGHEESATATRSVPRTPLSPNANKPLPSLAAVSQSSVSSQAQIQDQPQSQVVVSKSTAATGRAAGPTTTADGMLSPRVADALSPAGSSAGPDSAQLWNEIEQMMDPGMISAIPGLHLSVALPPGAKDVLKSAGLPTSTTRPHHQQTPPPLPLPLGTQTVGDMVGSSPPPAEYSAALTETFSATLPFSPEEERVDAMRKLRAGEGVLGTKGDNTMSESRYPPEDDDDDDDASDYEDEGEIVDTRDANIQVLPPIPGTNTIDLAVQSKRNSKYLSVASLGTEEGDSRGHDPNRDSSRSSSSTLTVTALAATTIVRNVSVARRAGAYVIDHNRRREIGNDGQTKPPSSPLSSHFGDSEESGGSGSGRTRSSGGSTTSSSQELYLENPTPTTDDGGVSSPLLYYLDGTQTPSPNPEKYSFSGNGPHVGPAGQMQKAGLPQHHPEYEYEYDPDPDFEGYPDEETMEAEAAAVAAAALGAPSTVTTTTRPTIIISEDQLAIPDSHPTGSLTSVTSASPLSPLHPQYRGWLSFAVQPLSSFIDSSIADPRLHYLDLREIAEGESGSVYAARVNMEPESYNLIRGRLQPSVQERDEKDLRDSPEGEVWVAIKSVAIVPLPSASAGLSAVAPSQAATISATKLRDLKHELTLLRDLSTHDNILGMDAVYVDLLEDSLWVRMELMERSLADIIALAGDGLQLQERVLARFTSDILSALDYLQKHNIAHRDVRSDNLLLNKHGVLKLAEFSNAVQVSRESPMRDDVVGVVYWQAPEVRRAPYNALKVDVWSLGATVWEMAQQDPPFSDTMGPKTVGPNGLTGERWPPLRQPELYSPAFHDFLRRCSEHATVRPDPAELLKSSFIINKACGRHVIVLLLTQCMTIEKLLQEGSTDP</sequence>